<feature type="compositionally biased region" description="Polar residues" evidence="1">
    <location>
        <begin position="543"/>
        <end position="563"/>
    </location>
</feature>
<feature type="compositionally biased region" description="Basic and acidic residues" evidence="1">
    <location>
        <begin position="592"/>
        <end position="618"/>
    </location>
</feature>
<feature type="non-terminal residue" evidence="2">
    <location>
        <position position="1"/>
    </location>
</feature>
<feature type="region of interest" description="Disordered" evidence="1">
    <location>
        <begin position="1"/>
        <end position="89"/>
    </location>
</feature>
<gene>
    <name evidence="2" type="ORF">EJB05_26816</name>
</gene>
<dbReference type="AlphaFoldDB" id="A0A5J9UKQ6"/>
<feature type="region of interest" description="Disordered" evidence="1">
    <location>
        <begin position="761"/>
        <end position="784"/>
    </location>
</feature>
<evidence type="ECO:0008006" key="4">
    <source>
        <dbReference type="Google" id="ProtNLM"/>
    </source>
</evidence>
<comment type="caution">
    <text evidence="2">The sequence shown here is derived from an EMBL/GenBank/DDBJ whole genome shotgun (WGS) entry which is preliminary data.</text>
</comment>
<feature type="compositionally biased region" description="Polar residues" evidence="1">
    <location>
        <begin position="106"/>
        <end position="127"/>
    </location>
</feature>
<feature type="compositionally biased region" description="Basic and acidic residues" evidence="1">
    <location>
        <begin position="131"/>
        <end position="152"/>
    </location>
</feature>
<feature type="region of interest" description="Disordered" evidence="1">
    <location>
        <begin position="106"/>
        <end position="183"/>
    </location>
</feature>
<feature type="compositionally biased region" description="Gly residues" evidence="1">
    <location>
        <begin position="14"/>
        <end position="34"/>
    </location>
</feature>
<dbReference type="Gramene" id="TVU24383">
    <property type="protein sequence ID" value="TVU24383"/>
    <property type="gene ID" value="EJB05_26816"/>
</dbReference>
<sequence>MAGRNTYGDYRRGFGAGRFGRGTGRTGSREGFGGRNDNYGRGRGHTGGRGYEHERDWHENQNLGPQFPRENHGGNMGPQFPKENHGGNMQDQLYRDQRERELNLHNSQNRGTWPSNDKSIDNQNFAGGSNMEDKQKWVPKDHKRGADQDTSLKSESVNEVTETQKKNMQTRHPAGGEGSNQHANTARRNVVLCKNCLKEGHNEEECEEPKPWDYLPQFCGSAVPGQGFYYIEDTSCEQNNKDMETMAIIEVKQGEVTAKQIEYEFKTLAGPGSTWRWYARKTGDKQFQMRFPTAKKVEEASHFIEMRLRSVPSVVIEIKWTPGIGAKGQLDEAWFRIKGIPMEKRSKPNVCRVGALVGLSLEVDIENLKKFDYVRVKIGCRDTNKVPAVVEGALGTHFHDFFFQKETAYVNMRPLEPQQNVGTAVGGTETIAMSDEESEDEGLKIEDLVLPGSEVLNVGQCYTSELSEDSRKLSSFQHNAMHSFVINEYGTNLFRSKFDPLAAIEAKIAIENASRQISLNEDSSDKQMDTQVVEEVRVEEKASSPSPARGTQESPQVDISSQEEMNESQEKLTEEKTIEVLFWQPSQKQQLKNKEDIATQQNSEHEAQESEKSEDSQKNSETSEVTAPGKNEDEQKEKRKPRQKMVIDQDKIRKSDRLRNQAGTIAAKAEELTKKKNLEGTNLNSSNSFAVLSNTELLNKSACMGIKINVNDMEKIDIIKDMEIARHALENKKDQPEVVPVEETESAAPSVDQQLFEWYSENSEDDDEGFQLVSSRKSKKKKKKVNFVGSREKYLASPVEMAKATEKLLRAKP</sequence>
<keyword evidence="3" id="KW-1185">Reference proteome</keyword>
<feature type="compositionally biased region" description="Basic and acidic residues" evidence="1">
    <location>
        <begin position="645"/>
        <end position="659"/>
    </location>
</feature>
<feature type="region of interest" description="Disordered" evidence="1">
    <location>
        <begin position="520"/>
        <end position="573"/>
    </location>
</feature>
<evidence type="ECO:0000313" key="3">
    <source>
        <dbReference type="Proteomes" id="UP000324897"/>
    </source>
</evidence>
<dbReference type="Proteomes" id="UP000324897">
    <property type="component" value="Chromosome 2"/>
</dbReference>
<feature type="region of interest" description="Disordered" evidence="1">
    <location>
        <begin position="587"/>
        <end position="661"/>
    </location>
</feature>
<feature type="compositionally biased region" description="Basic and acidic residues" evidence="1">
    <location>
        <begin position="523"/>
        <end position="542"/>
    </location>
</feature>
<feature type="compositionally biased region" description="Basic and acidic residues" evidence="1">
    <location>
        <begin position="50"/>
        <end position="59"/>
    </location>
</feature>
<organism evidence="2 3">
    <name type="scientific">Eragrostis curvula</name>
    <name type="common">weeping love grass</name>
    <dbReference type="NCBI Taxonomy" id="38414"/>
    <lineage>
        <taxon>Eukaryota</taxon>
        <taxon>Viridiplantae</taxon>
        <taxon>Streptophyta</taxon>
        <taxon>Embryophyta</taxon>
        <taxon>Tracheophyta</taxon>
        <taxon>Spermatophyta</taxon>
        <taxon>Magnoliopsida</taxon>
        <taxon>Liliopsida</taxon>
        <taxon>Poales</taxon>
        <taxon>Poaceae</taxon>
        <taxon>PACMAD clade</taxon>
        <taxon>Chloridoideae</taxon>
        <taxon>Eragrostideae</taxon>
        <taxon>Eragrostidinae</taxon>
        <taxon>Eragrostis</taxon>
    </lineage>
</organism>
<dbReference type="EMBL" id="RWGY01000013">
    <property type="protein sequence ID" value="TVU24383.1"/>
    <property type="molecule type" value="Genomic_DNA"/>
</dbReference>
<dbReference type="OrthoDB" id="693520at2759"/>
<accession>A0A5J9UKQ6</accession>
<name>A0A5J9UKQ6_9POAL</name>
<reference evidence="2 3" key="1">
    <citation type="journal article" date="2019" name="Sci. Rep.">
        <title>A high-quality genome of Eragrostis curvula grass provides insights into Poaceae evolution and supports new strategies to enhance forage quality.</title>
        <authorList>
            <person name="Carballo J."/>
            <person name="Santos B.A.C.M."/>
            <person name="Zappacosta D."/>
            <person name="Garbus I."/>
            <person name="Selva J.P."/>
            <person name="Gallo C.A."/>
            <person name="Diaz A."/>
            <person name="Albertini E."/>
            <person name="Caccamo M."/>
            <person name="Echenique V."/>
        </authorList>
    </citation>
    <scope>NUCLEOTIDE SEQUENCE [LARGE SCALE GENOMIC DNA]</scope>
    <source>
        <strain evidence="3">cv. Victoria</strain>
        <tissue evidence="2">Leaf</tissue>
    </source>
</reference>
<dbReference type="PANTHER" id="PTHR33170:SF22">
    <property type="entry name" value="OS10G0417100 PROTEIN"/>
    <property type="match status" value="1"/>
</dbReference>
<dbReference type="PANTHER" id="PTHR33170">
    <property type="entry name" value="DUF4283 DOMAIN-CONTAINING PROTEIN-RELATED"/>
    <property type="match status" value="1"/>
</dbReference>
<protein>
    <recommendedName>
        <fullName evidence="4">DUF4283 domain-containing protein</fullName>
    </recommendedName>
</protein>
<evidence type="ECO:0000256" key="1">
    <source>
        <dbReference type="SAM" id="MobiDB-lite"/>
    </source>
</evidence>
<evidence type="ECO:0000313" key="2">
    <source>
        <dbReference type="EMBL" id="TVU24383.1"/>
    </source>
</evidence>
<proteinExistence type="predicted"/>